<dbReference type="InterPro" id="IPR050176">
    <property type="entry name" value="LTTR"/>
</dbReference>
<dbReference type="InterPro" id="IPR036388">
    <property type="entry name" value="WH-like_DNA-bd_sf"/>
</dbReference>
<dbReference type="InterPro" id="IPR000847">
    <property type="entry name" value="LysR_HTH_N"/>
</dbReference>
<dbReference type="SUPFAM" id="SSF46785">
    <property type="entry name" value="Winged helix' DNA-binding domain"/>
    <property type="match status" value="1"/>
</dbReference>
<dbReference type="PROSITE" id="PS50931">
    <property type="entry name" value="HTH_LYSR"/>
    <property type="match status" value="1"/>
</dbReference>
<dbReference type="Pfam" id="PF00126">
    <property type="entry name" value="HTH_1"/>
    <property type="match status" value="1"/>
</dbReference>
<evidence type="ECO:0000313" key="7">
    <source>
        <dbReference type="Proteomes" id="UP000553766"/>
    </source>
</evidence>
<dbReference type="GO" id="GO:0003700">
    <property type="term" value="F:DNA-binding transcription factor activity"/>
    <property type="evidence" value="ECO:0007669"/>
    <property type="project" value="InterPro"/>
</dbReference>
<dbReference type="EMBL" id="JACIJS010000006">
    <property type="protein sequence ID" value="MBB5516259.1"/>
    <property type="molecule type" value="Genomic_DNA"/>
</dbReference>
<comment type="caution">
    <text evidence="6">The sequence shown here is derived from an EMBL/GenBank/DDBJ whole genome shotgun (WGS) entry which is preliminary data.</text>
</comment>
<keyword evidence="2" id="KW-0805">Transcription regulation</keyword>
<dbReference type="InterPro" id="IPR036390">
    <property type="entry name" value="WH_DNA-bd_sf"/>
</dbReference>
<organism evidence="6 7">
    <name type="scientific">Rubricella aquisinus</name>
    <dbReference type="NCBI Taxonomy" id="2028108"/>
    <lineage>
        <taxon>Bacteria</taxon>
        <taxon>Pseudomonadati</taxon>
        <taxon>Pseudomonadota</taxon>
        <taxon>Alphaproteobacteria</taxon>
        <taxon>Rhodobacterales</taxon>
        <taxon>Paracoccaceae</taxon>
        <taxon>Rubricella</taxon>
    </lineage>
</organism>
<accession>A0A840WMH3</accession>
<evidence type="ECO:0000256" key="2">
    <source>
        <dbReference type="ARBA" id="ARBA00023015"/>
    </source>
</evidence>
<keyword evidence="4" id="KW-0804">Transcription</keyword>
<keyword evidence="7" id="KW-1185">Reference proteome</keyword>
<evidence type="ECO:0000313" key="6">
    <source>
        <dbReference type="EMBL" id="MBB5516259.1"/>
    </source>
</evidence>
<reference evidence="6 7" key="1">
    <citation type="submission" date="2020-08" db="EMBL/GenBank/DDBJ databases">
        <title>Genomic Encyclopedia of Type Strains, Phase IV (KMG-IV): sequencing the most valuable type-strain genomes for metagenomic binning, comparative biology and taxonomic classification.</title>
        <authorList>
            <person name="Goeker M."/>
        </authorList>
    </citation>
    <scope>NUCLEOTIDE SEQUENCE [LARGE SCALE GENOMIC DNA]</scope>
    <source>
        <strain evidence="6 7">DSM 103377</strain>
    </source>
</reference>
<dbReference type="CDD" id="cd05466">
    <property type="entry name" value="PBP2_LTTR_substrate"/>
    <property type="match status" value="1"/>
</dbReference>
<dbReference type="GO" id="GO:0003677">
    <property type="term" value="F:DNA binding"/>
    <property type="evidence" value="ECO:0007669"/>
    <property type="project" value="UniProtKB-KW"/>
</dbReference>
<dbReference type="SUPFAM" id="SSF53850">
    <property type="entry name" value="Periplasmic binding protein-like II"/>
    <property type="match status" value="1"/>
</dbReference>
<evidence type="ECO:0000259" key="5">
    <source>
        <dbReference type="PROSITE" id="PS50931"/>
    </source>
</evidence>
<dbReference type="PANTHER" id="PTHR30579">
    <property type="entry name" value="TRANSCRIPTIONAL REGULATOR"/>
    <property type="match status" value="1"/>
</dbReference>
<comment type="similarity">
    <text evidence="1">Belongs to the LysR transcriptional regulatory family.</text>
</comment>
<dbReference type="RefSeq" id="WP_184011675.1">
    <property type="nucleotide sequence ID" value="NZ_JACIJS010000006.1"/>
</dbReference>
<name>A0A840WMH3_9RHOB</name>
<dbReference type="AlphaFoldDB" id="A0A840WMH3"/>
<dbReference type="PANTHER" id="PTHR30579:SF3">
    <property type="entry name" value="TRANSCRIPTIONAL REGULATORY PROTEIN"/>
    <property type="match status" value="1"/>
</dbReference>
<evidence type="ECO:0000256" key="1">
    <source>
        <dbReference type="ARBA" id="ARBA00009437"/>
    </source>
</evidence>
<gene>
    <name evidence="6" type="ORF">FHS89_002285</name>
</gene>
<evidence type="ECO:0000256" key="4">
    <source>
        <dbReference type="ARBA" id="ARBA00023163"/>
    </source>
</evidence>
<keyword evidence="3 6" id="KW-0238">DNA-binding</keyword>
<dbReference type="Pfam" id="PF03466">
    <property type="entry name" value="LysR_substrate"/>
    <property type="match status" value="1"/>
</dbReference>
<sequence length="299" mass="33092">MTRLNLEQLRSFLWVVRMGGVRKAADGLNVTQPAITARIKALETTLGAEVFDRTTTGLKLTKRGELLLRYAEQFEQLSALVERNVIDPDGIEGHLRVGASETIAQIWLPDFITRLHQRFPKIEIEVNVDISIVLRAALFDREVDLALLLGPISDYSVDNVELPGFELAWYAAATMPEPDHVDGYFNRPVITYARNTRPFREVQSALFERVGPDVRLFPSSSLSACIRLVEAGLGVAALPVVLGESLTALGTVKPFDPGWVPEPLRFSASYLADPKSQIVEIAAKCAAEVAEEYLGYKNI</sequence>
<dbReference type="PRINTS" id="PR00039">
    <property type="entry name" value="HTHLYSR"/>
</dbReference>
<dbReference type="Gene3D" id="1.10.10.10">
    <property type="entry name" value="Winged helix-like DNA-binding domain superfamily/Winged helix DNA-binding domain"/>
    <property type="match status" value="1"/>
</dbReference>
<dbReference type="Gene3D" id="3.40.190.290">
    <property type="match status" value="1"/>
</dbReference>
<evidence type="ECO:0000256" key="3">
    <source>
        <dbReference type="ARBA" id="ARBA00023125"/>
    </source>
</evidence>
<feature type="domain" description="HTH lysR-type" evidence="5">
    <location>
        <begin position="4"/>
        <end position="61"/>
    </location>
</feature>
<dbReference type="InterPro" id="IPR005119">
    <property type="entry name" value="LysR_subst-bd"/>
</dbReference>
<proteinExistence type="inferred from homology"/>
<protein>
    <submittedName>
        <fullName evidence="6">DNA-binding transcriptional LysR family regulator</fullName>
    </submittedName>
</protein>
<dbReference type="Proteomes" id="UP000553766">
    <property type="component" value="Unassembled WGS sequence"/>
</dbReference>